<dbReference type="AlphaFoldDB" id="A0AAV1LE67"/>
<dbReference type="EMBL" id="CAVLGL010000088">
    <property type="protein sequence ID" value="CAK1593593.1"/>
    <property type="molecule type" value="Genomic_DNA"/>
</dbReference>
<comment type="caution">
    <text evidence="1">The sequence shown here is derived from an EMBL/GenBank/DDBJ whole genome shotgun (WGS) entry which is preliminary data.</text>
</comment>
<dbReference type="Proteomes" id="UP001314205">
    <property type="component" value="Unassembled WGS sequence"/>
</dbReference>
<proteinExistence type="predicted"/>
<organism evidence="1 2">
    <name type="scientific">Parnassius mnemosyne</name>
    <name type="common">clouded apollo</name>
    <dbReference type="NCBI Taxonomy" id="213953"/>
    <lineage>
        <taxon>Eukaryota</taxon>
        <taxon>Metazoa</taxon>
        <taxon>Ecdysozoa</taxon>
        <taxon>Arthropoda</taxon>
        <taxon>Hexapoda</taxon>
        <taxon>Insecta</taxon>
        <taxon>Pterygota</taxon>
        <taxon>Neoptera</taxon>
        <taxon>Endopterygota</taxon>
        <taxon>Lepidoptera</taxon>
        <taxon>Glossata</taxon>
        <taxon>Ditrysia</taxon>
        <taxon>Papilionoidea</taxon>
        <taxon>Papilionidae</taxon>
        <taxon>Parnassiinae</taxon>
        <taxon>Parnassini</taxon>
        <taxon>Parnassius</taxon>
        <taxon>Driopa</taxon>
    </lineage>
</organism>
<evidence type="ECO:0000313" key="2">
    <source>
        <dbReference type="Proteomes" id="UP001314205"/>
    </source>
</evidence>
<keyword evidence="2" id="KW-1185">Reference proteome</keyword>
<accession>A0AAV1LE67</accession>
<sequence length="291" mass="34394">MLCFSCESWARYCFPNSSWSSLQFQERLYSENKVLCVEDQTLALQEYLGSSSSLDLKSQPGPSLVENITTTEMQYHKNQAAAQDLECQPGPSFCNVLKNITNSYTQHHKMIVCKEIQKQTFKKTDRENYLYNKCRRQVKKICQLKRTIQKMRKGDALNILEKNKSVAKLMQRLTPSFALMLQAQLKNDKKKFKGRRWTFDEKVIALRLFKRSPTCYRLLRRMWCLPSPSTLNNLLRLFSLNVGINDNIFNSLREKVKKQLFKKTRWVSCWFFPGQRFFFEPVVIKQKSDFQ</sequence>
<name>A0AAV1LE67_9NEOP</name>
<gene>
    <name evidence="1" type="ORF">PARMNEM_LOCUS13353</name>
</gene>
<protein>
    <submittedName>
        <fullName evidence="1">Uncharacterized protein</fullName>
    </submittedName>
</protein>
<reference evidence="1 2" key="1">
    <citation type="submission" date="2023-11" db="EMBL/GenBank/DDBJ databases">
        <authorList>
            <person name="Hedman E."/>
            <person name="Englund M."/>
            <person name="Stromberg M."/>
            <person name="Nyberg Akerstrom W."/>
            <person name="Nylinder S."/>
            <person name="Jareborg N."/>
            <person name="Kallberg Y."/>
            <person name="Kronander E."/>
        </authorList>
    </citation>
    <scope>NUCLEOTIDE SEQUENCE [LARGE SCALE GENOMIC DNA]</scope>
</reference>
<evidence type="ECO:0000313" key="1">
    <source>
        <dbReference type="EMBL" id="CAK1593593.1"/>
    </source>
</evidence>